<protein>
    <recommendedName>
        <fullName evidence="5">FUSC family protein</fullName>
    </recommendedName>
</protein>
<dbReference type="Proteomes" id="UP000256980">
    <property type="component" value="Unassembled WGS sequence"/>
</dbReference>
<feature type="transmembrane region" description="Helical" evidence="2">
    <location>
        <begin position="30"/>
        <end position="46"/>
    </location>
</feature>
<keyword evidence="2" id="KW-0812">Transmembrane</keyword>
<evidence type="ECO:0000256" key="2">
    <source>
        <dbReference type="SAM" id="Phobius"/>
    </source>
</evidence>
<evidence type="ECO:0008006" key="5">
    <source>
        <dbReference type="Google" id="ProtNLM"/>
    </source>
</evidence>
<accession>A0A3D9GRE9</accession>
<evidence type="ECO:0000313" key="3">
    <source>
        <dbReference type="EMBL" id="RED38578.1"/>
    </source>
</evidence>
<keyword evidence="2" id="KW-1133">Transmembrane helix</keyword>
<dbReference type="AlphaFoldDB" id="A0A3D9GRE9"/>
<proteinExistence type="predicted"/>
<name>A0A3D9GRE9_9FLAO</name>
<evidence type="ECO:0000256" key="1">
    <source>
        <dbReference type="SAM" id="MobiDB-lite"/>
    </source>
</evidence>
<keyword evidence="4" id="KW-1185">Reference proteome</keyword>
<dbReference type="EMBL" id="QRDV01000010">
    <property type="protein sequence ID" value="RED38578.1"/>
    <property type="molecule type" value="Genomic_DNA"/>
</dbReference>
<reference evidence="3 4" key="1">
    <citation type="submission" date="2018-07" db="EMBL/GenBank/DDBJ databases">
        <title>Genomic Encyclopedia of Type Strains, Phase III (KMG-III): the genomes of soil and plant-associated and newly described type strains.</title>
        <authorList>
            <person name="Whitman W."/>
        </authorList>
    </citation>
    <scope>NUCLEOTIDE SEQUENCE [LARGE SCALE GENOMIC DNA]</scope>
    <source>
        <strain evidence="3 4">CECT 7946</strain>
    </source>
</reference>
<feature type="region of interest" description="Disordered" evidence="1">
    <location>
        <begin position="97"/>
        <end position="117"/>
    </location>
</feature>
<feature type="transmembrane region" description="Helical" evidence="2">
    <location>
        <begin position="58"/>
        <end position="76"/>
    </location>
</feature>
<dbReference type="RefSeq" id="WP_115818722.1">
    <property type="nucleotide sequence ID" value="NZ_QRDV01000010.1"/>
</dbReference>
<organism evidence="3 4">
    <name type="scientific">Winogradskyella eximia</name>
    <dbReference type="NCBI Taxonomy" id="262006"/>
    <lineage>
        <taxon>Bacteria</taxon>
        <taxon>Pseudomonadati</taxon>
        <taxon>Bacteroidota</taxon>
        <taxon>Flavobacteriia</taxon>
        <taxon>Flavobacteriales</taxon>
        <taxon>Flavobacteriaceae</taxon>
        <taxon>Winogradskyella</taxon>
    </lineage>
</organism>
<dbReference type="OrthoDB" id="1454744at2"/>
<gene>
    <name evidence="3" type="ORF">DFQ10_11085</name>
</gene>
<keyword evidence="2" id="KW-0472">Membrane</keyword>
<evidence type="ECO:0000313" key="4">
    <source>
        <dbReference type="Proteomes" id="UP000256980"/>
    </source>
</evidence>
<sequence>MKKFFSILGFISAIIATILAVSKFSNLAVAPIIIAFISGLLVLFYSKKEQTKTKTIQYIFLLVIISLSLTIYKAVINTSNLDDSLIKDDIEQTELKEEDNLEDSENLFNNKGSDDKF</sequence>
<comment type="caution">
    <text evidence="3">The sequence shown here is derived from an EMBL/GenBank/DDBJ whole genome shotgun (WGS) entry which is preliminary data.</text>
</comment>